<evidence type="ECO:0000259" key="1">
    <source>
        <dbReference type="PROSITE" id="PS50994"/>
    </source>
</evidence>
<dbReference type="NCBIfam" id="NF033516">
    <property type="entry name" value="transpos_IS3"/>
    <property type="match status" value="1"/>
</dbReference>
<dbReference type="AlphaFoldDB" id="A0A098C293"/>
<dbReference type="KEGG" id="pbt:ING2E5B_1797"/>
<dbReference type="InterPro" id="IPR001584">
    <property type="entry name" value="Integrase_cat-core"/>
</dbReference>
<dbReference type="SUPFAM" id="SSF53098">
    <property type="entry name" value="Ribonuclease H-like"/>
    <property type="match status" value="1"/>
</dbReference>
<feature type="domain" description="Integrase catalytic" evidence="1">
    <location>
        <begin position="101"/>
        <end position="264"/>
    </location>
</feature>
<gene>
    <name evidence="2" type="ORF">ING2E5B_1797</name>
</gene>
<evidence type="ECO:0000313" key="2">
    <source>
        <dbReference type="EMBL" id="CEA16541.1"/>
    </source>
</evidence>
<evidence type="ECO:0000313" key="3">
    <source>
        <dbReference type="Proteomes" id="UP000032417"/>
    </source>
</evidence>
<organism evidence="2 3">
    <name type="scientific">Fermentimonas caenicola</name>
    <dbReference type="NCBI Taxonomy" id="1562970"/>
    <lineage>
        <taxon>Bacteria</taxon>
        <taxon>Pseudomonadati</taxon>
        <taxon>Bacteroidota</taxon>
        <taxon>Bacteroidia</taxon>
        <taxon>Bacteroidales</taxon>
        <taxon>Dysgonomonadaceae</taxon>
        <taxon>Fermentimonas</taxon>
    </lineage>
</organism>
<dbReference type="HOGENOM" id="CLU_027402_4_2_10"/>
<dbReference type="GO" id="GO:0015074">
    <property type="term" value="P:DNA integration"/>
    <property type="evidence" value="ECO:0007669"/>
    <property type="project" value="InterPro"/>
</dbReference>
<name>A0A098C293_9BACT</name>
<dbReference type="EMBL" id="LN515532">
    <property type="protein sequence ID" value="CEA16541.1"/>
    <property type="molecule type" value="Genomic_DNA"/>
</dbReference>
<reference evidence="2 3" key="1">
    <citation type="submission" date="2014-08" db="EMBL/GenBank/DDBJ databases">
        <authorList>
            <person name="Wibberg D."/>
        </authorList>
    </citation>
    <scope>NUCLEOTIDE SEQUENCE [LARGE SCALE GENOMIC DNA]</scope>
    <source>
        <strain evidence="3">ING2-E5B</strain>
    </source>
</reference>
<dbReference type="InterPro" id="IPR048020">
    <property type="entry name" value="Transpos_IS3"/>
</dbReference>
<dbReference type="Gene3D" id="3.30.420.10">
    <property type="entry name" value="Ribonuclease H-like superfamily/Ribonuclease H"/>
    <property type="match status" value="1"/>
</dbReference>
<dbReference type="GO" id="GO:0003676">
    <property type="term" value="F:nucleic acid binding"/>
    <property type="evidence" value="ECO:0007669"/>
    <property type="project" value="InterPro"/>
</dbReference>
<dbReference type="Pfam" id="PF00665">
    <property type="entry name" value="rve"/>
    <property type="match status" value="1"/>
</dbReference>
<dbReference type="PROSITE" id="PS50994">
    <property type="entry name" value="INTEGRASE"/>
    <property type="match status" value="1"/>
</dbReference>
<keyword evidence="3" id="KW-1185">Reference proteome</keyword>
<dbReference type="PANTHER" id="PTHR46889">
    <property type="entry name" value="TRANSPOSASE INSF FOR INSERTION SEQUENCE IS3B-RELATED"/>
    <property type="match status" value="1"/>
</dbReference>
<dbReference type="PANTHER" id="PTHR46889:SF5">
    <property type="entry name" value="INTEGRASE PROTEIN"/>
    <property type="match status" value="1"/>
</dbReference>
<dbReference type="PATRIC" id="fig|1562970.3.peg.1783"/>
<accession>A0A098C293</accession>
<dbReference type="InterPro" id="IPR036397">
    <property type="entry name" value="RNaseH_sf"/>
</dbReference>
<dbReference type="InterPro" id="IPR012337">
    <property type="entry name" value="RNaseH-like_sf"/>
</dbReference>
<dbReference type="STRING" id="1562970.ING2E5B_1797"/>
<sequence length="285" mass="33211">MFGGSRQVYYRRAKSEANSNLKAQEAISLVQGIRHQLPRVGTRKLYHMLQEPLQALHIGRDSLFAIMKANHLDIKPKRQYRVTTNSHHRFRKHKNLIEDLEVNKPEQVWVSDITYVGSRKRPLYLSLVTDAYSKRIMGYDLSESLAVGSSLKALKKAIKGRRYISQQLIHHSDRGLQYCSNEYQDLLKRNKVIPSMTESYDPYANAVAERVNGILKDEFMIEKYALDKELMELYVKDSISKYNRIRPHYSCYMLTPEEMHGQSHIKIRTYKKKSTSLKVNLQTCG</sequence>
<dbReference type="Proteomes" id="UP000032417">
    <property type="component" value="Chromosome 1"/>
</dbReference>
<dbReference type="InterPro" id="IPR050900">
    <property type="entry name" value="Transposase_IS3/IS150/IS904"/>
</dbReference>
<proteinExistence type="predicted"/>
<protein>
    <submittedName>
        <fullName evidence="2">Integrase, catalytic region</fullName>
    </submittedName>
</protein>